<proteinExistence type="predicted"/>
<dbReference type="KEGG" id="uma:UMAG_01132"/>
<keyword evidence="2" id="KW-1185">Reference proteome</keyword>
<protein>
    <submittedName>
        <fullName evidence="1">Uncharacterized protein</fullName>
    </submittedName>
</protein>
<dbReference type="VEuPathDB" id="FungiDB:UMAG_01132"/>
<dbReference type="EMBL" id="CM003141">
    <property type="protein sequence ID" value="KIS71228.1"/>
    <property type="molecule type" value="Genomic_DNA"/>
</dbReference>
<gene>
    <name evidence="1" type="ORF">UMAG_01132</name>
</gene>
<evidence type="ECO:0000313" key="2">
    <source>
        <dbReference type="Proteomes" id="UP000000561"/>
    </source>
</evidence>
<organism evidence="1 2">
    <name type="scientific">Mycosarcoma maydis</name>
    <name type="common">Corn smut fungus</name>
    <name type="synonym">Ustilago maydis</name>
    <dbReference type="NCBI Taxonomy" id="5270"/>
    <lineage>
        <taxon>Eukaryota</taxon>
        <taxon>Fungi</taxon>
        <taxon>Dikarya</taxon>
        <taxon>Basidiomycota</taxon>
        <taxon>Ustilaginomycotina</taxon>
        <taxon>Ustilaginomycetes</taxon>
        <taxon>Ustilaginales</taxon>
        <taxon>Ustilaginaceae</taxon>
        <taxon>Mycosarcoma</taxon>
    </lineage>
</organism>
<dbReference type="GeneID" id="23562239"/>
<dbReference type="RefSeq" id="XP_011387083.1">
    <property type="nucleotide sequence ID" value="XM_011388781.1"/>
</dbReference>
<dbReference type="AlphaFoldDB" id="A0A0D1CXY4"/>
<name>A0A0D1CXY4_MYCMD</name>
<dbReference type="InParanoid" id="A0A0D1CXY4"/>
<accession>A0A0D1CXY4</accession>
<dbReference type="Proteomes" id="UP000000561">
    <property type="component" value="Chromosome 2"/>
</dbReference>
<reference evidence="1 2" key="1">
    <citation type="journal article" date="2006" name="Nature">
        <title>Insights from the genome of the biotrophic fungal plant pathogen Ustilago maydis.</title>
        <authorList>
            <person name="Kamper J."/>
            <person name="Kahmann R."/>
            <person name="Bolker M."/>
            <person name="Ma L.J."/>
            <person name="Brefort T."/>
            <person name="Saville B.J."/>
            <person name="Banuett F."/>
            <person name="Kronstad J.W."/>
            <person name="Gold S.E."/>
            <person name="Muller O."/>
            <person name="Perlin M.H."/>
            <person name="Wosten H.A."/>
            <person name="de Vries R."/>
            <person name="Ruiz-Herrera J."/>
            <person name="Reynaga-Pena C.G."/>
            <person name="Snetselaar K."/>
            <person name="McCann M."/>
            <person name="Perez-Martin J."/>
            <person name="Feldbrugge M."/>
            <person name="Basse C.W."/>
            <person name="Steinberg G."/>
            <person name="Ibeas J.I."/>
            <person name="Holloman W."/>
            <person name="Guzman P."/>
            <person name="Farman M."/>
            <person name="Stajich J.E."/>
            <person name="Sentandreu R."/>
            <person name="Gonzalez-Prieto J.M."/>
            <person name="Kennell J.C."/>
            <person name="Molina L."/>
            <person name="Schirawski J."/>
            <person name="Mendoza-Mendoza A."/>
            <person name="Greilinger D."/>
            <person name="Munch K."/>
            <person name="Rossel N."/>
            <person name="Scherer M."/>
            <person name="Vranes M."/>
            <person name="Ladendorf O."/>
            <person name="Vincon V."/>
            <person name="Fuchs U."/>
            <person name="Sandrock B."/>
            <person name="Meng S."/>
            <person name="Ho E.C."/>
            <person name="Cahill M.J."/>
            <person name="Boyce K.J."/>
            <person name="Klose J."/>
            <person name="Klosterman S.J."/>
            <person name="Deelstra H.J."/>
            <person name="Ortiz-Castellanos L."/>
            <person name="Li W."/>
            <person name="Sanchez-Alonso P."/>
            <person name="Schreier P.H."/>
            <person name="Hauser-Hahn I."/>
            <person name="Vaupel M."/>
            <person name="Koopmann E."/>
            <person name="Friedrich G."/>
            <person name="Voss H."/>
            <person name="Schluter T."/>
            <person name="Margolis J."/>
            <person name="Platt D."/>
            <person name="Swimmer C."/>
            <person name="Gnirke A."/>
            <person name="Chen F."/>
            <person name="Vysotskaia V."/>
            <person name="Mannhaupt G."/>
            <person name="Guldener U."/>
            <person name="Munsterkotter M."/>
            <person name="Haase D."/>
            <person name="Oesterheld M."/>
            <person name="Mewes H.W."/>
            <person name="Mauceli E.W."/>
            <person name="DeCaprio D."/>
            <person name="Wade C.M."/>
            <person name="Butler J."/>
            <person name="Young S."/>
            <person name="Jaffe D.B."/>
            <person name="Calvo S."/>
            <person name="Nusbaum C."/>
            <person name="Galagan J."/>
            <person name="Birren B.W."/>
        </authorList>
    </citation>
    <scope>NUCLEOTIDE SEQUENCE [LARGE SCALE GENOMIC DNA]</scope>
    <source>
        <strain evidence="2">DSM 14603 / FGSC 9021 / UM521</strain>
    </source>
</reference>
<sequence>MAVCFVMYAAVITNRELLIFTLNNKISYLFYPKCKSETQPETVVSSDLQYAMLSVIESYRCHIHDSSLTIPSDTHLERLSHTPVNSVCASQSLYSHSPRCTAHPTHYNLLHLYSPRHATSERQPSVLNQEQSAMRFLRGDPVTSGTSPKLLWYSDVLLLPMSTVDRDSSESLTTCSKFEL</sequence>
<evidence type="ECO:0000313" key="1">
    <source>
        <dbReference type="EMBL" id="KIS71228.1"/>
    </source>
</evidence>